<feature type="signal peptide" evidence="17">
    <location>
        <begin position="1"/>
        <end position="22"/>
    </location>
</feature>
<keyword evidence="8" id="KW-1278">Translocase</keyword>
<evidence type="ECO:0000256" key="6">
    <source>
        <dbReference type="ARBA" id="ARBA00022692"/>
    </source>
</evidence>
<dbReference type="Gene3D" id="2.60.40.420">
    <property type="entry name" value="Cupredoxins - blue copper proteins"/>
    <property type="match status" value="1"/>
</dbReference>
<proteinExistence type="inferred from homology"/>
<dbReference type="PANTHER" id="PTHR22888">
    <property type="entry name" value="CYTOCHROME C OXIDASE, SUBUNIT II"/>
    <property type="match status" value="1"/>
</dbReference>
<dbReference type="EMBL" id="BMHV01000001">
    <property type="protein sequence ID" value="GGF51124.1"/>
    <property type="molecule type" value="Genomic_DNA"/>
</dbReference>
<evidence type="ECO:0000256" key="14">
    <source>
        <dbReference type="ARBA" id="ARBA00031399"/>
    </source>
</evidence>
<evidence type="ECO:0000256" key="15">
    <source>
        <dbReference type="ARBA" id="ARBA00047816"/>
    </source>
</evidence>
<feature type="domain" description="Cytochrome oxidase subunit II copper A binding" evidence="18">
    <location>
        <begin position="117"/>
        <end position="227"/>
    </location>
</feature>
<reference evidence="19" key="2">
    <citation type="submission" date="2020-09" db="EMBL/GenBank/DDBJ databases">
        <authorList>
            <person name="Sun Q."/>
            <person name="Zhou Y."/>
        </authorList>
    </citation>
    <scope>NUCLEOTIDE SEQUENCE</scope>
    <source>
        <strain evidence="19">CGMCC 1.15254</strain>
    </source>
</reference>
<keyword evidence="20" id="KW-1185">Reference proteome</keyword>
<dbReference type="Proteomes" id="UP000632498">
    <property type="component" value="Unassembled WGS sequence"/>
</dbReference>
<evidence type="ECO:0000256" key="1">
    <source>
        <dbReference type="ARBA" id="ARBA00004141"/>
    </source>
</evidence>
<dbReference type="GO" id="GO:0016491">
    <property type="term" value="F:oxidoreductase activity"/>
    <property type="evidence" value="ECO:0007669"/>
    <property type="project" value="InterPro"/>
</dbReference>
<keyword evidence="7" id="KW-0479">Metal-binding</keyword>
<evidence type="ECO:0000259" key="18">
    <source>
        <dbReference type="PROSITE" id="PS50857"/>
    </source>
</evidence>
<dbReference type="PROSITE" id="PS50857">
    <property type="entry name" value="COX2_CUA"/>
    <property type="match status" value="1"/>
</dbReference>
<evidence type="ECO:0000256" key="16">
    <source>
        <dbReference type="SAM" id="Phobius"/>
    </source>
</evidence>
<dbReference type="InterPro" id="IPR001505">
    <property type="entry name" value="Copper_CuA"/>
</dbReference>
<dbReference type="RefSeq" id="WP_188659726.1">
    <property type="nucleotide sequence ID" value="NZ_BMHV01000001.1"/>
</dbReference>
<dbReference type="InterPro" id="IPR008972">
    <property type="entry name" value="Cupredoxin"/>
</dbReference>
<keyword evidence="17" id="KW-0732">Signal</keyword>
<dbReference type="AlphaFoldDB" id="A0A917BNT8"/>
<evidence type="ECO:0000313" key="19">
    <source>
        <dbReference type="EMBL" id="GGF51124.1"/>
    </source>
</evidence>
<keyword evidence="10 16" id="KW-1133">Transmembrane helix</keyword>
<feature type="chain" id="PRO_5036903396" description="cytochrome-c oxidase" evidence="17">
    <location>
        <begin position="23"/>
        <end position="243"/>
    </location>
</feature>
<reference evidence="19" key="1">
    <citation type="journal article" date="2014" name="Int. J. Syst. Evol. Microbiol.">
        <title>Complete genome sequence of Corynebacterium casei LMG S-19264T (=DSM 44701T), isolated from a smear-ripened cheese.</title>
        <authorList>
            <consortium name="US DOE Joint Genome Institute (JGI-PGF)"/>
            <person name="Walter F."/>
            <person name="Albersmeier A."/>
            <person name="Kalinowski J."/>
            <person name="Ruckert C."/>
        </authorList>
    </citation>
    <scope>NUCLEOTIDE SEQUENCE</scope>
    <source>
        <strain evidence="19">CGMCC 1.15254</strain>
    </source>
</reference>
<dbReference type="GO" id="GO:0042773">
    <property type="term" value="P:ATP synthesis coupled electron transport"/>
    <property type="evidence" value="ECO:0007669"/>
    <property type="project" value="TreeGrafter"/>
</dbReference>
<comment type="similarity">
    <text evidence="2">Belongs to the cytochrome c oxidase subunit 2 family.</text>
</comment>
<evidence type="ECO:0000256" key="3">
    <source>
        <dbReference type="ARBA" id="ARBA00012949"/>
    </source>
</evidence>
<comment type="caution">
    <text evidence="19">The sequence shown here is derived from an EMBL/GenBank/DDBJ whole genome shotgun (WGS) entry which is preliminary data.</text>
</comment>
<dbReference type="GO" id="GO:0016020">
    <property type="term" value="C:membrane"/>
    <property type="evidence" value="ECO:0007669"/>
    <property type="project" value="UniProtKB-SubCell"/>
</dbReference>
<keyword evidence="12 16" id="KW-0472">Membrane</keyword>
<dbReference type="NCBIfam" id="TIGR02866">
    <property type="entry name" value="CoxB"/>
    <property type="match status" value="1"/>
</dbReference>
<dbReference type="GO" id="GO:0004129">
    <property type="term" value="F:cytochrome-c oxidase activity"/>
    <property type="evidence" value="ECO:0007669"/>
    <property type="project" value="UniProtKB-EC"/>
</dbReference>
<dbReference type="PANTHER" id="PTHR22888:SF9">
    <property type="entry name" value="CYTOCHROME C OXIDASE SUBUNIT 2"/>
    <property type="match status" value="1"/>
</dbReference>
<evidence type="ECO:0000256" key="7">
    <source>
        <dbReference type="ARBA" id="ARBA00022723"/>
    </source>
</evidence>
<accession>A0A917BNT8</accession>
<comment type="subcellular location">
    <subcellularLocation>
        <location evidence="1">Membrane</location>
        <topology evidence="1">Multi-pass membrane protein</topology>
    </subcellularLocation>
</comment>
<evidence type="ECO:0000313" key="20">
    <source>
        <dbReference type="Proteomes" id="UP000632498"/>
    </source>
</evidence>
<keyword evidence="11" id="KW-0186">Copper</keyword>
<dbReference type="Pfam" id="PF00116">
    <property type="entry name" value="COX2"/>
    <property type="match status" value="1"/>
</dbReference>
<evidence type="ECO:0000256" key="13">
    <source>
        <dbReference type="ARBA" id="ARBA00024688"/>
    </source>
</evidence>
<feature type="transmembrane region" description="Helical" evidence="16">
    <location>
        <begin position="38"/>
        <end position="62"/>
    </location>
</feature>
<dbReference type="GO" id="GO:0005507">
    <property type="term" value="F:copper ion binding"/>
    <property type="evidence" value="ECO:0007669"/>
    <property type="project" value="InterPro"/>
</dbReference>
<keyword evidence="4" id="KW-0813">Transport</keyword>
<dbReference type="InterPro" id="IPR045187">
    <property type="entry name" value="CcO_II"/>
</dbReference>
<gene>
    <name evidence="19" type="ORF">GCM10011332_00410</name>
</gene>
<keyword evidence="5" id="KW-0679">Respiratory chain</keyword>
<evidence type="ECO:0000256" key="11">
    <source>
        <dbReference type="ARBA" id="ARBA00023008"/>
    </source>
</evidence>
<dbReference type="InterPro" id="IPR036257">
    <property type="entry name" value="Cyt_c_oxidase_su2_TM_sf"/>
</dbReference>
<dbReference type="Gene3D" id="1.10.287.90">
    <property type="match status" value="1"/>
</dbReference>
<name>A0A917BNT8_9PROT</name>
<dbReference type="PROSITE" id="PS00078">
    <property type="entry name" value="COX2"/>
    <property type="match status" value="1"/>
</dbReference>
<dbReference type="SUPFAM" id="SSF49503">
    <property type="entry name" value="Cupredoxins"/>
    <property type="match status" value="1"/>
</dbReference>
<protein>
    <recommendedName>
        <fullName evidence="3">cytochrome-c oxidase</fullName>
        <ecNumber evidence="3">7.1.1.9</ecNumber>
    </recommendedName>
    <alternativeName>
        <fullName evidence="14">Cytochrome aa3 subunit 2</fullName>
    </alternativeName>
</protein>
<sequence length="243" mass="27864">MRTFLGKAAALSGIFAVGPAFAQDEGYERDPAAGWDHLWHEIIVDITVIGVIFSLAAIYMVWKYRAKNENEVGRGPKLTPAAALAWALIPASIFMADDFFLSAKGWTLWNDYRRIPDDAKEIRVTAYQWYWEFDYGDEIVSEELVVPKGQPIVLRMTSEDVLHSLYIPEFRVKEDVMPGRVTYVWFNPKETGEYVHTCTEFCGTAHAEMYTTVRVLEQDEYDEWFNQIKEEANANSLPNNTQS</sequence>
<keyword evidence="9" id="KW-0249">Electron transport</keyword>
<evidence type="ECO:0000256" key="8">
    <source>
        <dbReference type="ARBA" id="ARBA00022967"/>
    </source>
</evidence>
<comment type="function">
    <text evidence="13">Subunits I and II form the functional core of the enzyme complex. Electrons originating in cytochrome c are transferred via heme a and Cu(A) to the binuclear center formed by heme a3 and Cu(B).</text>
</comment>
<evidence type="ECO:0000256" key="17">
    <source>
        <dbReference type="SAM" id="SignalP"/>
    </source>
</evidence>
<keyword evidence="6 16" id="KW-0812">Transmembrane</keyword>
<evidence type="ECO:0000256" key="5">
    <source>
        <dbReference type="ARBA" id="ARBA00022660"/>
    </source>
</evidence>
<evidence type="ECO:0000256" key="10">
    <source>
        <dbReference type="ARBA" id="ARBA00022989"/>
    </source>
</evidence>
<evidence type="ECO:0000256" key="12">
    <source>
        <dbReference type="ARBA" id="ARBA00023136"/>
    </source>
</evidence>
<organism evidence="19 20">
    <name type="scientific">Terasakiella brassicae</name>
    <dbReference type="NCBI Taxonomy" id="1634917"/>
    <lineage>
        <taxon>Bacteria</taxon>
        <taxon>Pseudomonadati</taxon>
        <taxon>Pseudomonadota</taxon>
        <taxon>Alphaproteobacteria</taxon>
        <taxon>Rhodospirillales</taxon>
        <taxon>Terasakiellaceae</taxon>
        <taxon>Terasakiella</taxon>
    </lineage>
</organism>
<dbReference type="EC" id="7.1.1.9" evidence="3"/>
<evidence type="ECO:0000256" key="2">
    <source>
        <dbReference type="ARBA" id="ARBA00007866"/>
    </source>
</evidence>
<dbReference type="CDD" id="cd13915">
    <property type="entry name" value="CuRO_HCO_II_like_2"/>
    <property type="match status" value="1"/>
</dbReference>
<evidence type="ECO:0000256" key="9">
    <source>
        <dbReference type="ARBA" id="ARBA00022982"/>
    </source>
</evidence>
<comment type="catalytic activity">
    <reaction evidence="15">
        <text>4 Fe(II)-[cytochrome c] + O2 + 8 H(+)(in) = 4 Fe(III)-[cytochrome c] + 2 H2O + 4 H(+)(out)</text>
        <dbReference type="Rhea" id="RHEA:11436"/>
        <dbReference type="Rhea" id="RHEA-COMP:10350"/>
        <dbReference type="Rhea" id="RHEA-COMP:14399"/>
        <dbReference type="ChEBI" id="CHEBI:15377"/>
        <dbReference type="ChEBI" id="CHEBI:15378"/>
        <dbReference type="ChEBI" id="CHEBI:15379"/>
        <dbReference type="ChEBI" id="CHEBI:29033"/>
        <dbReference type="ChEBI" id="CHEBI:29034"/>
        <dbReference type="EC" id="7.1.1.9"/>
    </reaction>
</comment>
<dbReference type="InterPro" id="IPR014222">
    <property type="entry name" value="Cyt_c_oxidase_su2"/>
</dbReference>
<dbReference type="InterPro" id="IPR002429">
    <property type="entry name" value="CcO_II-like_C"/>
</dbReference>
<evidence type="ECO:0000256" key="4">
    <source>
        <dbReference type="ARBA" id="ARBA00022448"/>
    </source>
</evidence>